<dbReference type="Proteomes" id="UP001046350">
    <property type="component" value="Chromosome"/>
</dbReference>
<keyword evidence="3" id="KW-1185">Reference proteome</keyword>
<dbReference type="InterPro" id="IPR058548">
    <property type="entry name" value="MlaB-like_STAS"/>
</dbReference>
<dbReference type="InterPro" id="IPR002645">
    <property type="entry name" value="STAS_dom"/>
</dbReference>
<proteinExistence type="predicted"/>
<dbReference type="EMBL" id="CP077076">
    <property type="protein sequence ID" value="QXH51285.1"/>
    <property type="molecule type" value="Genomic_DNA"/>
</dbReference>
<evidence type="ECO:0000313" key="3">
    <source>
        <dbReference type="Proteomes" id="UP001046350"/>
    </source>
</evidence>
<name>A0ABX8N624_9PSED</name>
<dbReference type="PROSITE" id="PS50801">
    <property type="entry name" value="STAS"/>
    <property type="match status" value="1"/>
</dbReference>
<dbReference type="InterPro" id="IPR052746">
    <property type="entry name" value="MlaB_ABC_Transporter"/>
</dbReference>
<evidence type="ECO:0000313" key="2">
    <source>
        <dbReference type="EMBL" id="QXH51285.1"/>
    </source>
</evidence>
<organism evidence="2 3">
    <name type="scientific">Pseudomonas fakonensis</name>
    <dbReference type="NCBI Taxonomy" id="2842355"/>
    <lineage>
        <taxon>Bacteria</taxon>
        <taxon>Pseudomonadati</taxon>
        <taxon>Pseudomonadota</taxon>
        <taxon>Gammaproteobacteria</taxon>
        <taxon>Pseudomonadales</taxon>
        <taxon>Pseudomonadaceae</taxon>
        <taxon>Pseudomonas</taxon>
    </lineage>
</organism>
<evidence type="ECO:0000259" key="1">
    <source>
        <dbReference type="PROSITE" id="PS50801"/>
    </source>
</evidence>
<feature type="domain" description="STAS" evidence="1">
    <location>
        <begin position="17"/>
        <end position="109"/>
    </location>
</feature>
<dbReference type="PANTHER" id="PTHR35849">
    <property type="entry name" value="BLR2341 PROTEIN"/>
    <property type="match status" value="1"/>
</dbReference>
<reference evidence="2" key="1">
    <citation type="journal article" date="2021" name="Microorganisms">
        <title>The Ever-Expanding Pseudomonas Genus: Description of 43 New Species and Partition of the Pseudomonas putida Group.</title>
        <authorList>
            <person name="Girard L."/>
            <person name="Lood C."/>
            <person name="Hofte M."/>
            <person name="Vandamme P."/>
            <person name="Rokni-Zadeh H."/>
            <person name="van Noort V."/>
            <person name="Lavigne R."/>
            <person name="De Mot R."/>
        </authorList>
    </citation>
    <scope>NUCLEOTIDE SEQUENCE</scope>
    <source>
        <strain evidence="2">COW40</strain>
    </source>
</reference>
<sequence>MASLTLRPGTENLPACLALAGDLTIFEARDTHTTLLALLAEHPGPWSLDLGALGELDSAGLQLLLALARQFGAEANALQVVALSEQAAAVIDLLRPAELALDLKAACAG</sequence>
<dbReference type="RefSeq" id="WP_217840821.1">
    <property type="nucleotide sequence ID" value="NZ_CP077076.1"/>
</dbReference>
<accession>A0ABX8N624</accession>
<dbReference type="PANTHER" id="PTHR35849:SF2">
    <property type="entry name" value="BLR2341 PROTEIN"/>
    <property type="match status" value="1"/>
</dbReference>
<gene>
    <name evidence="2" type="ORF">KSS94_25680</name>
</gene>
<dbReference type="Pfam" id="PF13466">
    <property type="entry name" value="STAS_2"/>
    <property type="match status" value="1"/>
</dbReference>
<protein>
    <submittedName>
        <fullName evidence="2">STAS domain-containing protein</fullName>
    </submittedName>
</protein>